<dbReference type="GO" id="GO:0016301">
    <property type="term" value="F:kinase activity"/>
    <property type="evidence" value="ECO:0007669"/>
    <property type="project" value="InterPro"/>
</dbReference>
<dbReference type="Proteomes" id="UP000177885">
    <property type="component" value="Unassembled WGS sequence"/>
</dbReference>
<name>A0A1F7TL44_9BACT</name>
<dbReference type="Gene3D" id="1.20.120.1870">
    <property type="entry name" value="Fic/DOC protein, Fido domain"/>
    <property type="match status" value="1"/>
</dbReference>
<organism evidence="2 3">
    <name type="scientific">Candidatus Uhrbacteria bacterium RIFCSPHIGHO2_01_FULL_63_20</name>
    <dbReference type="NCBI Taxonomy" id="1802385"/>
    <lineage>
        <taxon>Bacteria</taxon>
        <taxon>Candidatus Uhriibacteriota</taxon>
    </lineage>
</organism>
<protein>
    <recommendedName>
        <fullName evidence="1">Fido domain-containing protein</fullName>
    </recommendedName>
</protein>
<reference evidence="2 3" key="1">
    <citation type="journal article" date="2016" name="Nat. Commun.">
        <title>Thousands of microbial genomes shed light on interconnected biogeochemical processes in an aquifer system.</title>
        <authorList>
            <person name="Anantharaman K."/>
            <person name="Brown C.T."/>
            <person name="Hug L.A."/>
            <person name="Sharon I."/>
            <person name="Castelle C.J."/>
            <person name="Probst A.J."/>
            <person name="Thomas B.C."/>
            <person name="Singh A."/>
            <person name="Wilkins M.J."/>
            <person name="Karaoz U."/>
            <person name="Brodie E.L."/>
            <person name="Williams K.H."/>
            <person name="Hubbard S.S."/>
            <person name="Banfield J.F."/>
        </authorList>
    </citation>
    <scope>NUCLEOTIDE SEQUENCE [LARGE SCALE GENOMIC DNA]</scope>
</reference>
<evidence type="ECO:0000259" key="1">
    <source>
        <dbReference type="PROSITE" id="PS51459"/>
    </source>
</evidence>
<accession>A0A1F7TL44</accession>
<dbReference type="InterPro" id="IPR006440">
    <property type="entry name" value="Doc"/>
</dbReference>
<dbReference type="InterPro" id="IPR053737">
    <property type="entry name" value="Type_II_TA_Toxin"/>
</dbReference>
<dbReference type="AlphaFoldDB" id="A0A1F7TL44"/>
<dbReference type="InterPro" id="IPR003812">
    <property type="entry name" value="Fido"/>
</dbReference>
<dbReference type="PROSITE" id="PS51459">
    <property type="entry name" value="FIDO"/>
    <property type="match status" value="1"/>
</dbReference>
<dbReference type="PANTHER" id="PTHR39426">
    <property type="entry name" value="HOMOLOGY TO DEATH-ON-CURING PROTEIN OF PHAGE P1"/>
    <property type="match status" value="1"/>
</dbReference>
<dbReference type="Pfam" id="PF02661">
    <property type="entry name" value="Fic"/>
    <property type="match status" value="1"/>
</dbReference>
<proteinExistence type="predicted"/>
<dbReference type="EMBL" id="MGDT01000006">
    <property type="protein sequence ID" value="OGL66700.1"/>
    <property type="molecule type" value="Genomic_DNA"/>
</dbReference>
<sequence>MMREMCHALAVALFDKYEEPIPPFEEHDPRKLESILGNPQQTYGGQELYPMLISKAAILYYSMIKGHAFANGNKRISTTSLLVFLAMNKKWISCPQDEVVQKAVTIAESSATVKDAVLHELNIWIETRLIDQPRA</sequence>
<gene>
    <name evidence="2" type="ORF">A2856_02960</name>
</gene>
<comment type="caution">
    <text evidence="2">The sequence shown here is derived from an EMBL/GenBank/DDBJ whole genome shotgun (WGS) entry which is preliminary data.</text>
</comment>
<evidence type="ECO:0000313" key="2">
    <source>
        <dbReference type="EMBL" id="OGL66700.1"/>
    </source>
</evidence>
<feature type="domain" description="Fido" evidence="1">
    <location>
        <begin position="1"/>
        <end position="127"/>
    </location>
</feature>
<dbReference type="NCBIfam" id="TIGR01550">
    <property type="entry name" value="DOC_P1"/>
    <property type="match status" value="1"/>
</dbReference>
<dbReference type="PANTHER" id="PTHR39426:SF1">
    <property type="entry name" value="HOMOLOGY TO DEATH-ON-CURING PROTEIN OF PHAGE P1"/>
    <property type="match status" value="1"/>
</dbReference>
<evidence type="ECO:0000313" key="3">
    <source>
        <dbReference type="Proteomes" id="UP000177885"/>
    </source>
</evidence>